<feature type="region of interest" description="Disordered" evidence="1">
    <location>
        <begin position="54"/>
        <end position="75"/>
    </location>
</feature>
<proteinExistence type="predicted"/>
<comment type="caution">
    <text evidence="2">The sequence shown here is derived from an EMBL/GenBank/DDBJ whole genome shotgun (WGS) entry which is preliminary data.</text>
</comment>
<name>A0A2U3DVF1_PURLI</name>
<evidence type="ECO:0000313" key="2">
    <source>
        <dbReference type="EMBL" id="PWI66225.1"/>
    </source>
</evidence>
<dbReference type="EMBL" id="LCWV01000026">
    <property type="protein sequence ID" value="PWI66225.1"/>
    <property type="molecule type" value="Genomic_DNA"/>
</dbReference>
<organism evidence="2 3">
    <name type="scientific">Purpureocillium lilacinum</name>
    <name type="common">Paecilomyces lilacinus</name>
    <dbReference type="NCBI Taxonomy" id="33203"/>
    <lineage>
        <taxon>Eukaryota</taxon>
        <taxon>Fungi</taxon>
        <taxon>Dikarya</taxon>
        <taxon>Ascomycota</taxon>
        <taxon>Pezizomycotina</taxon>
        <taxon>Sordariomycetes</taxon>
        <taxon>Hypocreomycetidae</taxon>
        <taxon>Hypocreales</taxon>
        <taxon>Ophiocordycipitaceae</taxon>
        <taxon>Purpureocillium</taxon>
    </lineage>
</organism>
<protein>
    <submittedName>
        <fullName evidence="2">Uncharacterized protein</fullName>
    </submittedName>
</protein>
<dbReference type="AlphaFoldDB" id="A0A2U3DVF1"/>
<dbReference type="Proteomes" id="UP000245956">
    <property type="component" value="Unassembled WGS sequence"/>
</dbReference>
<sequence>MDTARPCLAARASPHRQHCAELLDNTTTLGNMGASEHWNIWTGPISCCAVETAPEVRRPRGPSTQAGRHRPGEGPCSAEIEAVMWLGIRKMKAMLGIA</sequence>
<accession>A0A2U3DVF1</accession>
<evidence type="ECO:0000313" key="3">
    <source>
        <dbReference type="Proteomes" id="UP000245956"/>
    </source>
</evidence>
<evidence type="ECO:0000256" key="1">
    <source>
        <dbReference type="SAM" id="MobiDB-lite"/>
    </source>
</evidence>
<gene>
    <name evidence="2" type="ORF">PCL_05190</name>
</gene>
<reference evidence="2 3" key="1">
    <citation type="journal article" date="2016" name="Front. Microbiol.">
        <title>Genome and transcriptome sequences reveal the specific parasitism of the nematophagous Purpureocillium lilacinum 36-1.</title>
        <authorList>
            <person name="Xie J."/>
            <person name="Li S."/>
            <person name="Mo C."/>
            <person name="Xiao X."/>
            <person name="Peng D."/>
            <person name="Wang G."/>
            <person name="Xiao Y."/>
        </authorList>
    </citation>
    <scope>NUCLEOTIDE SEQUENCE [LARGE SCALE GENOMIC DNA]</scope>
    <source>
        <strain evidence="2 3">36-1</strain>
    </source>
</reference>